<proteinExistence type="predicted"/>
<sequence length="198" mass="21209">MTTPLVVFAGDSVTDCGRREDPDALGSGYVRLLAPALAAAGFAVANRGVSGDRVRDLKGRWDTDVAALRPTIVSVLIGVNDMWRRYDSGDPTSAADFAADYRSILKGLDARLVLVEPFLLPVTGEQEAWREDLDEKITAVRDLADEFAAVLVPADEVLNALGDPHGLAPDGVHPGDRGHEALAELWLAHTGALLEETR</sequence>
<reference evidence="3" key="1">
    <citation type="submission" date="2016-10" db="EMBL/GenBank/DDBJ databases">
        <authorList>
            <person name="Varghese N."/>
            <person name="Submissions S."/>
        </authorList>
    </citation>
    <scope>NUCLEOTIDE SEQUENCE [LARGE SCALE GENOMIC DNA]</scope>
    <source>
        <strain evidence="3">CGMCC 4.3516</strain>
    </source>
</reference>
<dbReference type="Proteomes" id="UP000198949">
    <property type="component" value="Unassembled WGS sequence"/>
</dbReference>
<name>A0A1G7ACZ1_9ACTN</name>
<dbReference type="InterPro" id="IPR051532">
    <property type="entry name" value="Ester_Hydrolysis_Enzymes"/>
</dbReference>
<keyword evidence="3" id="KW-1185">Reference proteome</keyword>
<dbReference type="CDD" id="cd01834">
    <property type="entry name" value="SGNH_hydrolase_like_2"/>
    <property type="match status" value="1"/>
</dbReference>
<accession>A0A1G7ACZ1</accession>
<dbReference type="EMBL" id="FNAD01000013">
    <property type="protein sequence ID" value="SDE12640.1"/>
    <property type="molecule type" value="Genomic_DNA"/>
</dbReference>
<protein>
    <submittedName>
        <fullName evidence="2">Lysophospholipase L1</fullName>
    </submittedName>
</protein>
<dbReference type="InterPro" id="IPR013830">
    <property type="entry name" value="SGNH_hydro"/>
</dbReference>
<dbReference type="AlphaFoldDB" id="A0A1G7ACZ1"/>
<dbReference type="Gene3D" id="3.40.50.1110">
    <property type="entry name" value="SGNH hydrolase"/>
    <property type="match status" value="1"/>
</dbReference>
<dbReference type="STRING" id="58114.SAMN05216270_11369"/>
<dbReference type="InterPro" id="IPR036514">
    <property type="entry name" value="SGNH_hydro_sf"/>
</dbReference>
<evidence type="ECO:0000259" key="1">
    <source>
        <dbReference type="Pfam" id="PF13472"/>
    </source>
</evidence>
<dbReference type="Pfam" id="PF13472">
    <property type="entry name" value="Lipase_GDSL_2"/>
    <property type="match status" value="1"/>
</dbReference>
<dbReference type="PANTHER" id="PTHR30383:SF5">
    <property type="entry name" value="SGNH HYDROLASE-TYPE ESTERASE DOMAIN-CONTAINING PROTEIN"/>
    <property type="match status" value="1"/>
</dbReference>
<gene>
    <name evidence="2" type="ORF">SAMN05216270_11369</name>
</gene>
<organism evidence="2 3">
    <name type="scientific">Glycomyces harbinensis</name>
    <dbReference type="NCBI Taxonomy" id="58114"/>
    <lineage>
        <taxon>Bacteria</taxon>
        <taxon>Bacillati</taxon>
        <taxon>Actinomycetota</taxon>
        <taxon>Actinomycetes</taxon>
        <taxon>Glycomycetales</taxon>
        <taxon>Glycomycetaceae</taxon>
        <taxon>Glycomyces</taxon>
    </lineage>
</organism>
<dbReference type="RefSeq" id="WP_091039023.1">
    <property type="nucleotide sequence ID" value="NZ_FNAD01000013.1"/>
</dbReference>
<dbReference type="OrthoDB" id="9794725at2"/>
<evidence type="ECO:0000313" key="3">
    <source>
        <dbReference type="Proteomes" id="UP000198949"/>
    </source>
</evidence>
<dbReference type="GO" id="GO:0004622">
    <property type="term" value="F:phosphatidylcholine lysophospholipase activity"/>
    <property type="evidence" value="ECO:0007669"/>
    <property type="project" value="TreeGrafter"/>
</dbReference>
<dbReference type="PANTHER" id="PTHR30383">
    <property type="entry name" value="THIOESTERASE 1/PROTEASE 1/LYSOPHOSPHOLIPASE L1"/>
    <property type="match status" value="1"/>
</dbReference>
<dbReference type="SUPFAM" id="SSF52266">
    <property type="entry name" value="SGNH hydrolase"/>
    <property type="match status" value="1"/>
</dbReference>
<feature type="domain" description="SGNH hydrolase-type esterase" evidence="1">
    <location>
        <begin position="8"/>
        <end position="181"/>
    </location>
</feature>
<evidence type="ECO:0000313" key="2">
    <source>
        <dbReference type="EMBL" id="SDE12640.1"/>
    </source>
</evidence>